<protein>
    <recommendedName>
        <fullName evidence="1">Tryptophan 2,3-dioxygenase</fullName>
        <shortName evidence="1">TDO</shortName>
        <ecNumber evidence="1">1.13.11.11</ecNumber>
    </recommendedName>
    <alternativeName>
        <fullName evidence="1">Tryptamin 2,3-dioxygenase</fullName>
    </alternativeName>
    <alternativeName>
        <fullName evidence="1">Tryptophan oxygenase</fullName>
        <shortName evidence="1">TO</shortName>
        <shortName evidence="1">TRPO</shortName>
    </alternativeName>
    <alternativeName>
        <fullName evidence="1">Tryptophan pyrrolase</fullName>
    </alternativeName>
    <alternativeName>
        <fullName evidence="1">Tryptophanase</fullName>
    </alternativeName>
</protein>
<evidence type="ECO:0000256" key="2">
    <source>
        <dbReference type="SAM" id="MobiDB-lite"/>
    </source>
</evidence>
<reference evidence="3 4" key="1">
    <citation type="submission" date="2024-09" db="EMBL/GenBank/DDBJ databases">
        <authorList>
            <person name="Sun Q."/>
            <person name="Mori K."/>
        </authorList>
    </citation>
    <scope>NUCLEOTIDE SEQUENCE [LARGE SCALE GENOMIC DNA]</scope>
    <source>
        <strain evidence="3 4">TBRC 1851</strain>
    </source>
</reference>
<sequence length="298" mass="33569">MTGSPNTTPRLIERSSDEARSATVARTGGTPLLELPGGSTPYIDYESIDVLLNLQQTRSGAHDEMAFYIMGQVKELLFKLMRHELLAAQRHIRADHLPGAFEAFRRVVRIQELLVSTWDVLGTLTPAQFNAFRDHLGTASGFQSYMYRHLEFLLGNKVRALLNPHRGVAGVYQELEEALHAPSLYDDVIGLLAARGHKVDAEALDRDWSQAYAANDSVEQAWFEVYGDPAPGNDLHQLGEALMDIADRFQQWRYRHLITVERIIGYKPGTGGTSGSGWLRKIVEHQFFPELWAVRTRL</sequence>
<keyword evidence="1" id="KW-0479">Metal-binding</keyword>
<dbReference type="RefSeq" id="WP_394302816.1">
    <property type="nucleotide sequence ID" value="NZ_JBHMQT010000044.1"/>
</dbReference>
<comment type="subunit">
    <text evidence="1">Homotetramer.</text>
</comment>
<keyword evidence="1" id="KW-0560">Oxidoreductase</keyword>
<feature type="compositionally biased region" description="Basic and acidic residues" evidence="2">
    <location>
        <begin position="11"/>
        <end position="20"/>
    </location>
</feature>
<proteinExistence type="inferred from homology"/>
<dbReference type="SUPFAM" id="SSF140959">
    <property type="entry name" value="Indolic compounds 2,3-dioxygenase-like"/>
    <property type="match status" value="1"/>
</dbReference>
<dbReference type="InterPro" id="IPR004981">
    <property type="entry name" value="Trp_2_3_dOase"/>
</dbReference>
<dbReference type="InterPro" id="IPR037217">
    <property type="entry name" value="Trp/Indoleamine_2_3_dOase-like"/>
</dbReference>
<feature type="binding site" evidence="1">
    <location>
        <position position="270"/>
    </location>
    <ligand>
        <name>substrate</name>
    </ligand>
</feature>
<keyword evidence="1" id="KW-0223">Dioxygenase</keyword>
<organism evidence="3 4">
    <name type="scientific">Sphaerimonospora cavernae</name>
    <dbReference type="NCBI Taxonomy" id="1740611"/>
    <lineage>
        <taxon>Bacteria</taxon>
        <taxon>Bacillati</taxon>
        <taxon>Actinomycetota</taxon>
        <taxon>Actinomycetes</taxon>
        <taxon>Streptosporangiales</taxon>
        <taxon>Streptosporangiaceae</taxon>
        <taxon>Sphaerimonospora</taxon>
    </lineage>
</organism>
<dbReference type="HAMAP" id="MF_01972">
    <property type="entry name" value="T23O"/>
    <property type="match status" value="1"/>
</dbReference>
<keyword evidence="1" id="KW-0823">Tryptophan catabolism</keyword>
<dbReference type="Pfam" id="PF03301">
    <property type="entry name" value="Trp_dioxygenase"/>
    <property type="match status" value="1"/>
</dbReference>
<comment type="caution">
    <text evidence="1">Lacks conserved residue(s) required for the propagation of feature annotation.</text>
</comment>
<dbReference type="PANTHER" id="PTHR10138:SF0">
    <property type="entry name" value="TRYPTOPHAN 2,3-DIOXYGENASE"/>
    <property type="match status" value="1"/>
</dbReference>
<dbReference type="EMBL" id="JBHMQT010000044">
    <property type="protein sequence ID" value="MFC0864750.1"/>
    <property type="molecule type" value="Genomic_DNA"/>
</dbReference>
<keyword evidence="1" id="KW-0349">Heme</keyword>
<feature type="binding site" evidence="1">
    <location>
        <position position="133"/>
    </location>
    <ligand>
        <name>substrate</name>
    </ligand>
</feature>
<comment type="function">
    <text evidence="1">Heme-dependent dioxygenase that catalyzes the oxidative cleavage of the L-tryptophan (L-Trp) pyrrole ring and converts L-tryptophan to N-formyl-L-kynurenine. Catalyzes the oxidative cleavage of the indole moiety.</text>
</comment>
<comment type="pathway">
    <text evidence="1">Amino-acid degradation; L-tryptophan degradation via kynurenine pathway; L-kynurenine from L-tryptophan: step 1/2.</text>
</comment>
<comment type="catalytic activity">
    <reaction evidence="1">
        <text>L-tryptophan + O2 = N-formyl-L-kynurenine</text>
        <dbReference type="Rhea" id="RHEA:24536"/>
        <dbReference type="ChEBI" id="CHEBI:15379"/>
        <dbReference type="ChEBI" id="CHEBI:57912"/>
        <dbReference type="ChEBI" id="CHEBI:58629"/>
        <dbReference type="EC" id="1.13.11.11"/>
    </reaction>
</comment>
<feature type="region of interest" description="Disordered" evidence="2">
    <location>
        <begin position="1"/>
        <end position="30"/>
    </location>
</feature>
<keyword evidence="4" id="KW-1185">Reference proteome</keyword>
<dbReference type="Proteomes" id="UP001589870">
    <property type="component" value="Unassembled WGS sequence"/>
</dbReference>
<evidence type="ECO:0000256" key="1">
    <source>
        <dbReference type="HAMAP-Rule" id="MF_01972"/>
    </source>
</evidence>
<feature type="binding site" description="axial binding residue" evidence="1">
    <location>
        <position position="256"/>
    </location>
    <ligand>
        <name>heme</name>
        <dbReference type="ChEBI" id="CHEBI:30413"/>
    </ligand>
    <ligandPart>
        <name>Fe</name>
        <dbReference type="ChEBI" id="CHEBI:18248"/>
    </ligandPart>
</feature>
<dbReference type="PANTHER" id="PTHR10138">
    <property type="entry name" value="TRYPTOPHAN 2,3-DIOXYGENASE"/>
    <property type="match status" value="1"/>
</dbReference>
<name>A0ABV6U996_9ACTN</name>
<accession>A0ABV6U996</accession>
<keyword evidence="1" id="KW-0408">Iron</keyword>
<gene>
    <name evidence="1" type="primary">kynA</name>
    <name evidence="3" type="ORF">ACFHYQ_20880</name>
</gene>
<comment type="caution">
    <text evidence="3">The sequence shown here is derived from an EMBL/GenBank/DDBJ whole genome shotgun (WGS) entry which is preliminary data.</text>
</comment>
<evidence type="ECO:0000313" key="4">
    <source>
        <dbReference type="Proteomes" id="UP001589870"/>
    </source>
</evidence>
<dbReference type="EC" id="1.13.11.11" evidence="1"/>
<dbReference type="Gene3D" id="1.20.58.480">
    <property type="match status" value="1"/>
</dbReference>
<comment type="similarity">
    <text evidence="1">Belongs to the tryptophan 2,3-dioxygenase family.</text>
</comment>
<evidence type="ECO:0000313" key="3">
    <source>
        <dbReference type="EMBL" id="MFC0864750.1"/>
    </source>
</evidence>
<comment type="cofactor">
    <cofactor evidence="1">
        <name>heme</name>
        <dbReference type="ChEBI" id="CHEBI:30413"/>
    </cofactor>
    <text evidence="1">Binds 1 heme group per subunit.</text>
</comment>